<dbReference type="Gene3D" id="3.30.40.10">
    <property type="entry name" value="Zinc/RING finger domain, C3HC4 (zinc finger)"/>
    <property type="match status" value="1"/>
</dbReference>
<evidence type="ECO:0000256" key="8">
    <source>
        <dbReference type="SAM" id="MobiDB-lite"/>
    </source>
</evidence>
<evidence type="ECO:0000256" key="5">
    <source>
        <dbReference type="ARBA" id="ARBA00022771"/>
    </source>
</evidence>
<evidence type="ECO:0000313" key="11">
    <source>
        <dbReference type="Proteomes" id="UP000279271"/>
    </source>
</evidence>
<dbReference type="EMBL" id="QOKY01000172">
    <property type="protein sequence ID" value="RMZ54854.1"/>
    <property type="molecule type" value="Genomic_DNA"/>
</dbReference>
<dbReference type="InterPro" id="IPR058981">
    <property type="entry name" value="MGRN1/RNF157-like_N"/>
</dbReference>
<evidence type="ECO:0000256" key="2">
    <source>
        <dbReference type="ARBA" id="ARBA00012483"/>
    </source>
</evidence>
<keyword evidence="6" id="KW-0833">Ubl conjugation pathway</keyword>
<accession>A0A3M7KYG3</accession>
<sequence>MGNSGSRHRPPLPTSTPPAAPSITTGPPPPPEAAVSAQYPPQSPYPYPPAGQAGAPPYANNGRTYGGWQPSPYLPPRNPLPAQHVPRHYGGPPAPAPPTPAPASQELTQTATIRNAVNLKKASLRVAPGPTPDTLSISFTFDASSPCVVSVFLGAREDVAHGCRLTAGRAPAAPAAYPRGLGHAYPPAGTAGTVIEAAQLPGLLAAPRDTHPLVIRLETVTEAGAAAGRSLEDLRPGEEQAAWVQSQTTYAALLREEDGSHAVRVSKQKIWVEGVSYELQEIYGLEQSGMVPRVAGAEARESAEDVEERLCVICLVNDRDTTVLPCRHM</sequence>
<gene>
    <name evidence="10" type="ORF">APUTEX25_000371</name>
</gene>
<proteinExistence type="predicted"/>
<feature type="region of interest" description="Disordered" evidence="8">
    <location>
        <begin position="1"/>
        <end position="106"/>
    </location>
</feature>
<feature type="compositionally biased region" description="Pro residues" evidence="8">
    <location>
        <begin position="92"/>
        <end position="101"/>
    </location>
</feature>
<keyword evidence="4" id="KW-0479">Metal-binding</keyword>
<reference evidence="11" key="1">
    <citation type="journal article" date="2018" name="Algal Res.">
        <title>Characterization of plant carbon substrate utilization by Auxenochlorella protothecoides.</title>
        <authorList>
            <person name="Vogler B.W."/>
            <person name="Starkenburg S.R."/>
            <person name="Sudasinghe N."/>
            <person name="Schambach J.Y."/>
            <person name="Rollin J.A."/>
            <person name="Pattathil S."/>
            <person name="Barry A.N."/>
        </authorList>
    </citation>
    <scope>NUCLEOTIDE SEQUENCE [LARGE SCALE GENOMIC DNA]</scope>
    <source>
        <strain evidence="11">UTEX 25</strain>
    </source>
</reference>
<dbReference type="Proteomes" id="UP000279271">
    <property type="component" value="Unassembled WGS sequence"/>
</dbReference>
<dbReference type="EC" id="2.3.2.27" evidence="2"/>
<evidence type="ECO:0000259" key="9">
    <source>
        <dbReference type="Pfam" id="PF26192"/>
    </source>
</evidence>
<dbReference type="PANTHER" id="PTHR22996:SF0">
    <property type="entry name" value="RE60872P-RELATED"/>
    <property type="match status" value="1"/>
</dbReference>
<evidence type="ECO:0000313" key="10">
    <source>
        <dbReference type="EMBL" id="RMZ54854.1"/>
    </source>
</evidence>
<dbReference type="Pfam" id="PF26192">
    <property type="entry name" value="RNF157-like_N"/>
    <property type="match status" value="1"/>
</dbReference>
<keyword evidence="5" id="KW-0863">Zinc-finger</keyword>
<feature type="compositionally biased region" description="Pro residues" evidence="8">
    <location>
        <begin position="11"/>
        <end position="32"/>
    </location>
</feature>
<keyword evidence="7" id="KW-0862">Zinc</keyword>
<comment type="caution">
    <text evidence="10">The sequence shown here is derived from an EMBL/GenBank/DDBJ whole genome shotgun (WGS) entry which is preliminary data.</text>
</comment>
<evidence type="ECO:0000256" key="4">
    <source>
        <dbReference type="ARBA" id="ARBA00022723"/>
    </source>
</evidence>
<evidence type="ECO:0000256" key="3">
    <source>
        <dbReference type="ARBA" id="ARBA00022679"/>
    </source>
</evidence>
<feature type="domain" description="MGRN1/RNF157-like N-terminal" evidence="9">
    <location>
        <begin position="117"/>
        <end position="279"/>
    </location>
</feature>
<evidence type="ECO:0000256" key="6">
    <source>
        <dbReference type="ARBA" id="ARBA00022786"/>
    </source>
</evidence>
<dbReference type="InterPro" id="IPR013083">
    <property type="entry name" value="Znf_RING/FYVE/PHD"/>
</dbReference>
<feature type="compositionally biased region" description="Low complexity" evidence="8">
    <location>
        <begin position="50"/>
        <end position="59"/>
    </location>
</feature>
<name>A0A3M7KYG3_AUXPR</name>
<dbReference type="AlphaFoldDB" id="A0A3M7KYG3"/>
<dbReference type="PANTHER" id="PTHR22996">
    <property type="entry name" value="MAHOGUNIN"/>
    <property type="match status" value="1"/>
</dbReference>
<dbReference type="GO" id="GO:0016567">
    <property type="term" value="P:protein ubiquitination"/>
    <property type="evidence" value="ECO:0007669"/>
    <property type="project" value="TreeGrafter"/>
</dbReference>
<feature type="compositionally biased region" description="Basic residues" evidence="8">
    <location>
        <begin position="1"/>
        <end position="10"/>
    </location>
</feature>
<dbReference type="GO" id="GO:0061630">
    <property type="term" value="F:ubiquitin protein ligase activity"/>
    <property type="evidence" value="ECO:0007669"/>
    <property type="project" value="UniProtKB-EC"/>
</dbReference>
<comment type="catalytic activity">
    <reaction evidence="1">
        <text>S-ubiquitinyl-[E2 ubiquitin-conjugating enzyme]-L-cysteine + [acceptor protein]-L-lysine = [E2 ubiquitin-conjugating enzyme]-L-cysteine + N(6)-ubiquitinyl-[acceptor protein]-L-lysine.</text>
        <dbReference type="EC" id="2.3.2.27"/>
    </reaction>
</comment>
<evidence type="ECO:0000256" key="1">
    <source>
        <dbReference type="ARBA" id="ARBA00000900"/>
    </source>
</evidence>
<protein>
    <recommendedName>
        <fullName evidence="2">RING-type E3 ubiquitin transferase</fullName>
        <ecNumber evidence="2">2.3.2.27</ecNumber>
    </recommendedName>
</protein>
<evidence type="ECO:0000256" key="7">
    <source>
        <dbReference type="ARBA" id="ARBA00022833"/>
    </source>
</evidence>
<dbReference type="GO" id="GO:0008270">
    <property type="term" value="F:zinc ion binding"/>
    <property type="evidence" value="ECO:0007669"/>
    <property type="project" value="UniProtKB-KW"/>
</dbReference>
<keyword evidence="3" id="KW-0808">Transferase</keyword>
<organism evidence="10 11">
    <name type="scientific">Auxenochlorella protothecoides</name>
    <name type="common">Green microalga</name>
    <name type="synonym">Chlorella protothecoides</name>
    <dbReference type="NCBI Taxonomy" id="3075"/>
    <lineage>
        <taxon>Eukaryota</taxon>
        <taxon>Viridiplantae</taxon>
        <taxon>Chlorophyta</taxon>
        <taxon>core chlorophytes</taxon>
        <taxon>Trebouxiophyceae</taxon>
        <taxon>Chlorellales</taxon>
        <taxon>Chlorellaceae</taxon>
        <taxon>Auxenochlorella</taxon>
    </lineage>
</organism>
<dbReference type="InterPro" id="IPR045194">
    <property type="entry name" value="MGRN1/RNF157-like"/>
</dbReference>